<accession>A0A060S382</accession>
<dbReference type="HOGENOM" id="CLU_946644_0_0_1"/>
<dbReference type="InterPro" id="IPR018957">
    <property type="entry name" value="Znf_C3HC4_RING-type"/>
</dbReference>
<dbReference type="GO" id="GO:0140082">
    <property type="term" value="F:SUMO-ubiquitin ligase activity"/>
    <property type="evidence" value="ECO:0007669"/>
    <property type="project" value="TreeGrafter"/>
</dbReference>
<dbReference type="AlphaFoldDB" id="A0A060S382"/>
<evidence type="ECO:0000259" key="7">
    <source>
        <dbReference type="PROSITE" id="PS50089"/>
    </source>
</evidence>
<dbReference type="Proteomes" id="UP000029665">
    <property type="component" value="Unassembled WGS sequence"/>
</dbReference>
<dbReference type="EMBL" id="CCBP010000026">
    <property type="protein sequence ID" value="CDO68847.1"/>
    <property type="molecule type" value="Genomic_DNA"/>
</dbReference>
<dbReference type="SMART" id="SM00184">
    <property type="entry name" value="RING"/>
    <property type="match status" value="1"/>
</dbReference>
<dbReference type="Pfam" id="PF00097">
    <property type="entry name" value="zf-C3HC4"/>
    <property type="match status" value="1"/>
</dbReference>
<dbReference type="InterPro" id="IPR001841">
    <property type="entry name" value="Znf_RING"/>
</dbReference>
<evidence type="ECO:0000256" key="5">
    <source>
        <dbReference type="SAM" id="Coils"/>
    </source>
</evidence>
<dbReference type="GO" id="GO:0033768">
    <property type="term" value="C:SUMO-targeted ubiquitin ligase complex"/>
    <property type="evidence" value="ECO:0007669"/>
    <property type="project" value="TreeGrafter"/>
</dbReference>
<evidence type="ECO:0000256" key="3">
    <source>
        <dbReference type="ARBA" id="ARBA00022833"/>
    </source>
</evidence>
<keyword evidence="3" id="KW-0862">Zinc</keyword>
<dbReference type="PROSITE" id="PS50089">
    <property type="entry name" value="ZF_RING_2"/>
    <property type="match status" value="1"/>
</dbReference>
<evidence type="ECO:0000256" key="6">
    <source>
        <dbReference type="SAM" id="MobiDB-lite"/>
    </source>
</evidence>
<dbReference type="InterPro" id="IPR049627">
    <property type="entry name" value="SLX8"/>
</dbReference>
<protein>
    <recommendedName>
        <fullName evidence="7">RING-type domain-containing protein</fullName>
    </recommendedName>
</protein>
<dbReference type="PANTHER" id="PTHR47094:SF1">
    <property type="entry name" value="RING-TYPE E3 UBIQUITIN TRANSFERASE"/>
    <property type="match status" value="1"/>
</dbReference>
<evidence type="ECO:0000256" key="4">
    <source>
        <dbReference type="PROSITE-ProRule" id="PRU00175"/>
    </source>
</evidence>
<evidence type="ECO:0000313" key="9">
    <source>
        <dbReference type="Proteomes" id="UP000029665"/>
    </source>
</evidence>
<comment type="caution">
    <text evidence="8">The sequence shown here is derived from an EMBL/GenBank/DDBJ whole genome shotgun (WGS) entry which is preliminary data.</text>
</comment>
<organism evidence="8 9">
    <name type="scientific">Pycnoporus cinnabarinus</name>
    <name type="common">Cinnabar-red polypore</name>
    <name type="synonym">Trametes cinnabarina</name>
    <dbReference type="NCBI Taxonomy" id="5643"/>
    <lineage>
        <taxon>Eukaryota</taxon>
        <taxon>Fungi</taxon>
        <taxon>Dikarya</taxon>
        <taxon>Basidiomycota</taxon>
        <taxon>Agaricomycotina</taxon>
        <taxon>Agaricomycetes</taxon>
        <taxon>Polyporales</taxon>
        <taxon>Polyporaceae</taxon>
        <taxon>Trametes</taxon>
    </lineage>
</organism>
<dbReference type="PANTHER" id="PTHR47094">
    <property type="entry name" value="ELFLESS, ISOFORM B"/>
    <property type="match status" value="1"/>
</dbReference>
<keyword evidence="9" id="KW-1185">Reference proteome</keyword>
<sequence length="340" mass="37261">MDALTCGICLDQLKIPVSTPCGHLCCEACLTSYIEASADALNASCPTCRATFSIVVQAIPDLRFVPKKYHSLILPSIRRVFISSNAIGSGEVESQRELRAEVARLTDKIDALVHDKALLMDRCEAAIRASQAHAQGERDERLAKEHLERELRDLRKKYDTVKGKYKMLKTTHENTVVLGATKHMKRTSSQAALDSFSYSASSSTESLNLPAVPERELVPESSAAAHRPILRIPKRPRLLGSPFDLSKRIESREATMSSRTRHFDDSDRDDEDEESGLRSSDLSSSVGSSSGPQRSGLPEGDIFSPRSRDGGRSALFAHARRSGAGTVFNGGWLLSPEDAH</sequence>
<dbReference type="GO" id="GO:0061630">
    <property type="term" value="F:ubiquitin protein ligase activity"/>
    <property type="evidence" value="ECO:0007669"/>
    <property type="project" value="InterPro"/>
</dbReference>
<dbReference type="CDD" id="cd16449">
    <property type="entry name" value="RING-HC"/>
    <property type="match status" value="1"/>
</dbReference>
<dbReference type="GO" id="GO:0032183">
    <property type="term" value="F:SUMO binding"/>
    <property type="evidence" value="ECO:0007669"/>
    <property type="project" value="TreeGrafter"/>
</dbReference>
<gene>
    <name evidence="8" type="ORF">BN946_scf184805.g56</name>
</gene>
<keyword evidence="1" id="KW-0479">Metal-binding</keyword>
<dbReference type="Gene3D" id="3.30.40.10">
    <property type="entry name" value="Zinc/RING finger domain, C3HC4 (zinc finger)"/>
    <property type="match status" value="1"/>
</dbReference>
<name>A0A060S382_PYCCI</name>
<reference evidence="8" key="1">
    <citation type="submission" date="2014-01" db="EMBL/GenBank/DDBJ databases">
        <title>The genome of the white-rot fungus Pycnoporus cinnabarinus: a basidiomycete model with a versatile arsenal for lignocellulosic biomass breakdown.</title>
        <authorList>
            <person name="Levasseur A."/>
            <person name="Lomascolo A."/>
            <person name="Ruiz-Duenas F.J."/>
            <person name="Uzan E."/>
            <person name="Piumi F."/>
            <person name="Kues U."/>
            <person name="Ram A.F.J."/>
            <person name="Murat C."/>
            <person name="Haon M."/>
            <person name="Benoit I."/>
            <person name="Arfi Y."/>
            <person name="Chevret D."/>
            <person name="Drula E."/>
            <person name="Kwon M.J."/>
            <person name="Gouret P."/>
            <person name="Lesage-Meessen L."/>
            <person name="Lombard V."/>
            <person name="Mariette J."/>
            <person name="Noirot C."/>
            <person name="Park J."/>
            <person name="Patyshakuliyeva A."/>
            <person name="Wieneger R.A.B."/>
            <person name="Wosten H.A.B."/>
            <person name="Martin F."/>
            <person name="Coutinho P.M."/>
            <person name="de Vries R."/>
            <person name="Martinez A.T."/>
            <person name="Klopp C."/>
            <person name="Pontarotti P."/>
            <person name="Henrissat B."/>
            <person name="Record E."/>
        </authorList>
    </citation>
    <scope>NUCLEOTIDE SEQUENCE [LARGE SCALE GENOMIC DNA]</scope>
    <source>
        <strain evidence="8">BRFM137</strain>
    </source>
</reference>
<feature type="domain" description="RING-type" evidence="7">
    <location>
        <begin position="6"/>
        <end position="49"/>
    </location>
</feature>
<evidence type="ECO:0000256" key="1">
    <source>
        <dbReference type="ARBA" id="ARBA00022723"/>
    </source>
</evidence>
<dbReference type="OrthoDB" id="6270329at2759"/>
<dbReference type="STRING" id="5643.A0A060S382"/>
<dbReference type="GO" id="GO:0006511">
    <property type="term" value="P:ubiquitin-dependent protein catabolic process"/>
    <property type="evidence" value="ECO:0007669"/>
    <property type="project" value="TreeGrafter"/>
</dbReference>
<feature type="coiled-coil region" evidence="5">
    <location>
        <begin position="95"/>
        <end position="164"/>
    </location>
</feature>
<dbReference type="GO" id="GO:0008270">
    <property type="term" value="F:zinc ion binding"/>
    <property type="evidence" value="ECO:0007669"/>
    <property type="project" value="UniProtKB-KW"/>
</dbReference>
<feature type="region of interest" description="Disordered" evidence="6">
    <location>
        <begin position="249"/>
        <end position="320"/>
    </location>
</feature>
<proteinExistence type="predicted"/>
<dbReference type="InterPro" id="IPR013083">
    <property type="entry name" value="Znf_RING/FYVE/PHD"/>
</dbReference>
<feature type="compositionally biased region" description="Low complexity" evidence="6">
    <location>
        <begin position="277"/>
        <end position="291"/>
    </location>
</feature>
<keyword evidence="5" id="KW-0175">Coiled coil</keyword>
<evidence type="ECO:0000313" key="8">
    <source>
        <dbReference type="EMBL" id="CDO68847.1"/>
    </source>
</evidence>
<dbReference type="SUPFAM" id="SSF57850">
    <property type="entry name" value="RING/U-box"/>
    <property type="match status" value="1"/>
</dbReference>
<keyword evidence="2 4" id="KW-0863">Zinc-finger</keyword>
<dbReference type="OMA" id="CESSMAA"/>
<evidence type="ECO:0000256" key="2">
    <source>
        <dbReference type="ARBA" id="ARBA00022771"/>
    </source>
</evidence>